<dbReference type="GO" id="GO:0006508">
    <property type="term" value="P:proteolysis"/>
    <property type="evidence" value="ECO:0007669"/>
    <property type="project" value="InterPro"/>
</dbReference>
<sequence>SDTKLQCEGVSKALKRNKSIEYNATKKCLESFPFNAKRATKMVDLTLHFLSSYYVFFDRAKEGPPDGFTYQPVDLENELKSLRTKTFKSDYDFTTALRTILFKLKDGHTRFINNCYTNFIYDQKLSLYSVITTDKKQVFNDTLDPSNNDCEVIEIEGKPALQVIIDFANDKIAYSKDLGVRFNMALAPSRPEYSQHFTLREDLPETSSIAYTLKCPKKHKNKSFKLERPWNITYADGIGLFENFCLTQNNITSFSLNDNFASSSKVTKLVSNDKNPESESSNKLKASTSSNKIAHAKLVVDDFYILDDENKVGIAVITQEKQIFEAGQKFGFNELKKRGVEKLILDMTNNIGGALTETLFLTSLLLSSEQPNSFPTNIIINDFTIRTIEDNFKHLSSDDYNLYNPNFYLKFPRGDKFRSPSEFIGTRKNRTSNLYLNALTPDEKKLLNNTSFPWTSDDIIILTNGFCASACALITMFFSEIHNVKTVAVGGLYNTQMSYSTFPGGEVTSENIIGGDAGDNSTEFPGVNALLLTVREAHDFVKNGTIKVKDVLEYSYKPAKYRLYYDENNAKDPSLLWLEASKILNKKT</sequence>
<dbReference type="Gene3D" id="3.90.226.10">
    <property type="entry name" value="2-enoyl-CoA Hydratase, Chain A, domain 1"/>
    <property type="match status" value="1"/>
</dbReference>
<keyword evidence="2" id="KW-1185">Reference proteome</keyword>
<name>A0A9N9ENW3_9GLOM</name>
<accession>A0A9N9ENW3</accession>
<dbReference type="SUPFAM" id="SSF52096">
    <property type="entry name" value="ClpP/crotonase"/>
    <property type="match status" value="1"/>
</dbReference>
<dbReference type="InterPro" id="IPR029045">
    <property type="entry name" value="ClpP/crotonase-like_dom_sf"/>
</dbReference>
<dbReference type="PANTHER" id="PTHR37049">
    <property type="entry name" value="PEPTIDASE S41 FAMILY PROTEIN"/>
    <property type="match status" value="1"/>
</dbReference>
<dbReference type="AlphaFoldDB" id="A0A9N9ENW3"/>
<dbReference type="EMBL" id="CAJVPZ010017800">
    <property type="protein sequence ID" value="CAG8682423.1"/>
    <property type="molecule type" value="Genomic_DNA"/>
</dbReference>
<evidence type="ECO:0000313" key="1">
    <source>
        <dbReference type="EMBL" id="CAG8682423.1"/>
    </source>
</evidence>
<dbReference type="GO" id="GO:0008236">
    <property type="term" value="F:serine-type peptidase activity"/>
    <property type="evidence" value="ECO:0007669"/>
    <property type="project" value="InterPro"/>
</dbReference>
<evidence type="ECO:0000313" key="2">
    <source>
        <dbReference type="Proteomes" id="UP000789396"/>
    </source>
</evidence>
<feature type="non-terminal residue" evidence="1">
    <location>
        <position position="1"/>
    </location>
</feature>
<gene>
    <name evidence="1" type="ORF">RFULGI_LOCUS9666</name>
</gene>
<dbReference type="PANTHER" id="PTHR37049:SF4">
    <property type="entry name" value="RHODANESE DOMAIN-CONTAINING PROTEIN"/>
    <property type="match status" value="1"/>
</dbReference>
<dbReference type="Proteomes" id="UP000789396">
    <property type="component" value="Unassembled WGS sequence"/>
</dbReference>
<dbReference type="InterPro" id="IPR052766">
    <property type="entry name" value="S41A_metabolite_peptidase"/>
</dbReference>
<organism evidence="1 2">
    <name type="scientific">Racocetra fulgida</name>
    <dbReference type="NCBI Taxonomy" id="60492"/>
    <lineage>
        <taxon>Eukaryota</taxon>
        <taxon>Fungi</taxon>
        <taxon>Fungi incertae sedis</taxon>
        <taxon>Mucoromycota</taxon>
        <taxon>Glomeromycotina</taxon>
        <taxon>Glomeromycetes</taxon>
        <taxon>Diversisporales</taxon>
        <taxon>Gigasporaceae</taxon>
        <taxon>Racocetra</taxon>
    </lineage>
</organism>
<reference evidence="1" key="1">
    <citation type="submission" date="2021-06" db="EMBL/GenBank/DDBJ databases">
        <authorList>
            <person name="Kallberg Y."/>
            <person name="Tangrot J."/>
            <person name="Rosling A."/>
        </authorList>
    </citation>
    <scope>NUCLEOTIDE SEQUENCE</scope>
    <source>
        <strain evidence="1">IN212</strain>
    </source>
</reference>
<proteinExistence type="predicted"/>
<dbReference type="OrthoDB" id="27214at2759"/>
<protein>
    <submittedName>
        <fullName evidence="1">6161_t:CDS:1</fullName>
    </submittedName>
</protein>
<comment type="caution">
    <text evidence="1">The sequence shown here is derived from an EMBL/GenBank/DDBJ whole genome shotgun (WGS) entry which is preliminary data.</text>
</comment>